<evidence type="ECO:0000313" key="2">
    <source>
        <dbReference type="EMBL" id="EAQ14334.1"/>
    </source>
</evidence>
<gene>
    <name evidence="2" type="ORF">RB2654_16731</name>
</gene>
<sequence>MAQEGGMTAKLEIRKSDKAYYGGKPGVWQRLTLPPIPYLAITGKGAPEGPAYAEAMSALYPLAYAMKFAAKAEGRDFTIPPLSTQWWAADPTAFVQGRRDEWEWQAMIRMPDFIDATFLDAARKSAKPGPRRNEVRLEIIDEGDCFQMLHIGPYADEAPKLAELHDELMPEAGVTFAGPHHEVYLSNPGRTAPEKLKTILRQPVKPA</sequence>
<organism evidence="2 3">
    <name type="scientific">Maritimibacter alkaliphilus HTCC2654</name>
    <dbReference type="NCBI Taxonomy" id="314271"/>
    <lineage>
        <taxon>Bacteria</taxon>
        <taxon>Pseudomonadati</taxon>
        <taxon>Pseudomonadota</taxon>
        <taxon>Alphaproteobacteria</taxon>
        <taxon>Rhodobacterales</taxon>
        <taxon>Roseobacteraceae</taxon>
        <taxon>Maritimibacter</taxon>
    </lineage>
</organism>
<keyword evidence="3" id="KW-1185">Reference proteome</keyword>
<evidence type="ECO:0000313" key="3">
    <source>
        <dbReference type="Proteomes" id="UP000002931"/>
    </source>
</evidence>
<evidence type="ECO:0000259" key="1">
    <source>
        <dbReference type="Pfam" id="PF06445"/>
    </source>
</evidence>
<reference evidence="2 3" key="1">
    <citation type="journal article" date="2010" name="J. Bacteriol.">
        <title>Genome sequences of Pelagibaca bermudensis HTCC2601T and Maritimibacter alkaliphilus HTCC2654T, the type strains of two marine Roseobacter genera.</title>
        <authorList>
            <person name="Thrash J.C."/>
            <person name="Cho J.C."/>
            <person name="Ferriera S."/>
            <person name="Johnson J."/>
            <person name="Vergin K.L."/>
            <person name="Giovannoni S.J."/>
        </authorList>
    </citation>
    <scope>NUCLEOTIDE SEQUENCE [LARGE SCALE GENOMIC DNA]</scope>
    <source>
        <strain evidence="2 3">HTCC2654</strain>
    </source>
</reference>
<protein>
    <recommendedName>
        <fullName evidence="1">GyrI-like small molecule binding domain-containing protein</fullName>
    </recommendedName>
</protein>
<dbReference type="STRING" id="314271.RB2654_16731"/>
<dbReference type="Gene3D" id="3.20.80.10">
    <property type="entry name" value="Regulatory factor, effector binding domain"/>
    <property type="match status" value="1"/>
</dbReference>
<accession>A3VBK1</accession>
<dbReference type="AlphaFoldDB" id="A3VBK1"/>
<dbReference type="InterPro" id="IPR011256">
    <property type="entry name" value="Reg_factor_effector_dom_sf"/>
</dbReference>
<dbReference type="HOGENOM" id="CLU_083625_0_0_5"/>
<dbReference type="InterPro" id="IPR029442">
    <property type="entry name" value="GyrI-like"/>
</dbReference>
<dbReference type="Pfam" id="PF06445">
    <property type="entry name" value="GyrI-like"/>
    <property type="match status" value="1"/>
</dbReference>
<name>A3VBK1_9RHOB</name>
<dbReference type="EMBL" id="AAMT01000002">
    <property type="protein sequence ID" value="EAQ14334.1"/>
    <property type="molecule type" value="Genomic_DNA"/>
</dbReference>
<proteinExistence type="predicted"/>
<dbReference type="eggNOG" id="COG4832">
    <property type="taxonomic scope" value="Bacteria"/>
</dbReference>
<comment type="caution">
    <text evidence="2">The sequence shown here is derived from an EMBL/GenBank/DDBJ whole genome shotgun (WGS) entry which is preliminary data.</text>
</comment>
<dbReference type="Proteomes" id="UP000002931">
    <property type="component" value="Unassembled WGS sequence"/>
</dbReference>
<dbReference type="SUPFAM" id="SSF55136">
    <property type="entry name" value="Probable bacterial effector-binding domain"/>
    <property type="match status" value="1"/>
</dbReference>
<feature type="domain" description="GyrI-like small molecule binding" evidence="1">
    <location>
        <begin position="32"/>
        <end position="204"/>
    </location>
</feature>